<dbReference type="AlphaFoldDB" id="A0A2C6KVF2"/>
<dbReference type="GeneID" id="94429284"/>
<dbReference type="VEuPathDB" id="ToxoDB:CSUI_005907"/>
<keyword evidence="4" id="KW-1185">Reference proteome</keyword>
<reference evidence="3 4" key="1">
    <citation type="journal article" date="2017" name="Int. J. Parasitol.">
        <title>The genome of the protozoan parasite Cystoisospora suis and a reverse vaccinology approach to identify vaccine candidates.</title>
        <authorList>
            <person name="Palmieri N."/>
            <person name="Shrestha A."/>
            <person name="Ruttkowski B."/>
            <person name="Beck T."/>
            <person name="Vogl C."/>
            <person name="Tomley F."/>
            <person name="Blake D.P."/>
            <person name="Joachim A."/>
        </authorList>
    </citation>
    <scope>NUCLEOTIDE SEQUENCE [LARGE SCALE GENOMIC DNA]</scope>
    <source>
        <strain evidence="3 4">Wien I</strain>
    </source>
</reference>
<dbReference type="Proteomes" id="UP000221165">
    <property type="component" value="Unassembled WGS sequence"/>
</dbReference>
<comment type="caution">
    <text evidence="3">The sequence shown here is derived from an EMBL/GenBank/DDBJ whole genome shotgun (WGS) entry which is preliminary data.</text>
</comment>
<name>A0A2C6KVF2_9APIC</name>
<feature type="transmembrane region" description="Helical" evidence="2">
    <location>
        <begin position="379"/>
        <end position="398"/>
    </location>
</feature>
<feature type="region of interest" description="Disordered" evidence="1">
    <location>
        <begin position="65"/>
        <end position="97"/>
    </location>
</feature>
<protein>
    <submittedName>
        <fullName evidence="3">Insulin-degrading enzyme</fullName>
    </submittedName>
</protein>
<evidence type="ECO:0000256" key="1">
    <source>
        <dbReference type="SAM" id="MobiDB-lite"/>
    </source>
</evidence>
<proteinExistence type="predicted"/>
<accession>A0A2C6KVF2</accession>
<sequence>MADVCTPMLTDDDGGKIDPAIAIPLPDDDSQPPDKPISLKTTLSVPPYEKTADASRVARAASYFGNLEDDDPPDSLARSSDHHSQFGAGEDDNVPEALPVFGRASGGGFTSHATEIWRLFKQRSSVAIDQFLQQHHLQHTYPGHQAYREDLLSSRTPATTSSLSTVKSLSLPGYVWMLLTSFLSADLIKQKLSRLTFMEALEHFDLFNDLFFLVRVAWAIHRGIHWRENKSAKFVMAWLLITYFISWSAYLLRRFLIYHRINRRYNSLFYPFLVFNAIRKAGEESPEVLFMFERLCWTYQLLMRVIEDLPQVLLSILFLINQGRDTYAMLMISYSTTMFFITTIRMGLRYPFKGTLYLLLSSEPPIDDPVALEAAPTTYFTTLFMGCVFALWSGTYLFTLRYVSRVWRVLMIMLAVGFALLSLFCLMLFVYYRRQSAVNVDEAFLGNASQDDENQPPANRPSLVSEI</sequence>
<evidence type="ECO:0000256" key="2">
    <source>
        <dbReference type="SAM" id="Phobius"/>
    </source>
</evidence>
<keyword evidence="2" id="KW-1133">Transmembrane helix</keyword>
<dbReference type="EMBL" id="MIGC01002921">
    <property type="protein sequence ID" value="PHJ20258.1"/>
    <property type="molecule type" value="Genomic_DNA"/>
</dbReference>
<evidence type="ECO:0000313" key="3">
    <source>
        <dbReference type="EMBL" id="PHJ20258.1"/>
    </source>
</evidence>
<evidence type="ECO:0000313" key="4">
    <source>
        <dbReference type="Proteomes" id="UP000221165"/>
    </source>
</evidence>
<feature type="transmembrane region" description="Helical" evidence="2">
    <location>
        <begin position="327"/>
        <end position="348"/>
    </location>
</feature>
<dbReference type="RefSeq" id="XP_067921948.1">
    <property type="nucleotide sequence ID" value="XM_068066073.1"/>
</dbReference>
<organism evidence="3 4">
    <name type="scientific">Cystoisospora suis</name>
    <dbReference type="NCBI Taxonomy" id="483139"/>
    <lineage>
        <taxon>Eukaryota</taxon>
        <taxon>Sar</taxon>
        <taxon>Alveolata</taxon>
        <taxon>Apicomplexa</taxon>
        <taxon>Conoidasida</taxon>
        <taxon>Coccidia</taxon>
        <taxon>Eucoccidiorida</taxon>
        <taxon>Eimeriorina</taxon>
        <taxon>Sarcocystidae</taxon>
        <taxon>Cystoisospora</taxon>
    </lineage>
</organism>
<feature type="transmembrane region" description="Helical" evidence="2">
    <location>
        <begin position="410"/>
        <end position="432"/>
    </location>
</feature>
<gene>
    <name evidence="3" type="ORF">CSUI_005907</name>
</gene>
<feature type="region of interest" description="Disordered" evidence="1">
    <location>
        <begin position="1"/>
        <end position="53"/>
    </location>
</feature>
<keyword evidence="2" id="KW-0472">Membrane</keyword>
<keyword evidence="2" id="KW-0812">Transmembrane</keyword>
<feature type="transmembrane region" description="Helical" evidence="2">
    <location>
        <begin position="232"/>
        <end position="252"/>
    </location>
</feature>
<dbReference type="OrthoDB" id="336754at2759"/>